<gene>
    <name evidence="1" type="ORF">METZ01_LOCUS303430</name>
</gene>
<organism evidence="1">
    <name type="scientific">marine metagenome</name>
    <dbReference type="NCBI Taxonomy" id="408172"/>
    <lineage>
        <taxon>unclassified sequences</taxon>
        <taxon>metagenomes</taxon>
        <taxon>ecological metagenomes</taxon>
    </lineage>
</organism>
<feature type="non-terminal residue" evidence="1">
    <location>
        <position position="1"/>
    </location>
</feature>
<evidence type="ECO:0000313" key="1">
    <source>
        <dbReference type="EMBL" id="SVC50576.1"/>
    </source>
</evidence>
<protein>
    <submittedName>
        <fullName evidence="1">Uncharacterized protein</fullName>
    </submittedName>
</protein>
<dbReference type="AlphaFoldDB" id="A0A382MPD5"/>
<sequence>PQRSESIGRCIRFPMTYYRKKVIGQRLAIRPSSNLSKRRARDILRRCRSN</sequence>
<dbReference type="EMBL" id="UINC01094923">
    <property type="protein sequence ID" value="SVC50576.1"/>
    <property type="molecule type" value="Genomic_DNA"/>
</dbReference>
<proteinExistence type="predicted"/>
<accession>A0A382MPD5</accession>
<reference evidence="1" key="1">
    <citation type="submission" date="2018-05" db="EMBL/GenBank/DDBJ databases">
        <authorList>
            <person name="Lanie J.A."/>
            <person name="Ng W.-L."/>
            <person name="Kazmierczak K.M."/>
            <person name="Andrzejewski T.M."/>
            <person name="Davidsen T.M."/>
            <person name="Wayne K.J."/>
            <person name="Tettelin H."/>
            <person name="Glass J.I."/>
            <person name="Rusch D."/>
            <person name="Podicherti R."/>
            <person name="Tsui H.-C.T."/>
            <person name="Winkler M.E."/>
        </authorList>
    </citation>
    <scope>NUCLEOTIDE SEQUENCE</scope>
</reference>
<name>A0A382MPD5_9ZZZZ</name>
<feature type="non-terminal residue" evidence="1">
    <location>
        <position position="50"/>
    </location>
</feature>